<reference evidence="11 12" key="1">
    <citation type="submission" date="2016-10" db="EMBL/GenBank/DDBJ databases">
        <authorList>
            <person name="de Groot N.N."/>
        </authorList>
    </citation>
    <scope>NUCLEOTIDE SEQUENCE [LARGE SCALE GENOMIC DNA]</scope>
    <source>
        <strain evidence="12">L7-484,KACC 16230,DSM 25025</strain>
    </source>
</reference>
<feature type="domain" description="POTRA" evidence="10">
    <location>
        <begin position="82"/>
        <end position="150"/>
    </location>
</feature>
<dbReference type="Pfam" id="PF03799">
    <property type="entry name" value="FtsQ_DivIB_C"/>
    <property type="match status" value="1"/>
</dbReference>
<evidence type="ECO:0000256" key="6">
    <source>
        <dbReference type="ARBA" id="ARBA00022989"/>
    </source>
</evidence>
<dbReference type="Pfam" id="PF08478">
    <property type="entry name" value="POTRA_1"/>
    <property type="match status" value="1"/>
</dbReference>
<gene>
    <name evidence="9" type="primary">ftsQ</name>
    <name evidence="11" type="ORF">SAMN05192530_101269</name>
</gene>
<keyword evidence="12" id="KW-1185">Reference proteome</keyword>
<dbReference type="HAMAP" id="MF_00911">
    <property type="entry name" value="FtsQ_subfam"/>
    <property type="match status" value="1"/>
</dbReference>
<evidence type="ECO:0000313" key="12">
    <source>
        <dbReference type="Proteomes" id="UP000198793"/>
    </source>
</evidence>
<proteinExistence type="inferred from homology"/>
<protein>
    <recommendedName>
        <fullName evidence="9">Cell division protein FtsQ</fullName>
    </recommendedName>
</protein>
<accession>A0A1H0CEK4</accession>
<dbReference type="Gene3D" id="3.40.50.11690">
    <property type="entry name" value="Cell division protein FtsQ/DivIB"/>
    <property type="match status" value="1"/>
</dbReference>
<keyword evidence="7 9" id="KW-0472">Membrane</keyword>
<evidence type="ECO:0000256" key="3">
    <source>
        <dbReference type="ARBA" id="ARBA00022519"/>
    </source>
</evidence>
<dbReference type="GO" id="GO:0005886">
    <property type="term" value="C:plasma membrane"/>
    <property type="evidence" value="ECO:0007669"/>
    <property type="project" value="UniProtKB-SubCell"/>
</dbReference>
<evidence type="ECO:0000256" key="7">
    <source>
        <dbReference type="ARBA" id="ARBA00023136"/>
    </source>
</evidence>
<keyword evidence="8 9" id="KW-0131">Cell cycle</keyword>
<sequence length="304" mass="34236">MPSLTSRPALPMPDWSRVSPVVLRLHRFGRRIVGRIRHARAENLPRFGAVVIGVIGATGLYGMALGGHTITVIDAIADPLGLSIETIDVQGYSETSEIDILQTLWMSGSHSLPSLDVDAARKAIEAMPWVESASVEKQYPDTVRVRLVERKPFALWQRDKDLWIVDRDGREIVPYATTRFTELPFVVGPGAAREATDILDKMALVPELGTRIRSYVRVGDRRWDLRLDNGVVVRLPELEPIEAAARLMRLDREEHVLSRDIAAVDLRLEDRIVVKLTPAAKERRDKALKERDKLVKQARKEKPV</sequence>
<dbReference type="Proteomes" id="UP000198793">
    <property type="component" value="Unassembled WGS sequence"/>
</dbReference>
<keyword evidence="6 9" id="KW-1133">Transmembrane helix</keyword>
<dbReference type="InterPro" id="IPR034746">
    <property type="entry name" value="POTRA"/>
</dbReference>
<keyword evidence="3 9" id="KW-0997">Cell inner membrane</keyword>
<dbReference type="EMBL" id="FNIT01000001">
    <property type="protein sequence ID" value="SDN56201.1"/>
    <property type="molecule type" value="Genomic_DNA"/>
</dbReference>
<evidence type="ECO:0000256" key="4">
    <source>
        <dbReference type="ARBA" id="ARBA00022618"/>
    </source>
</evidence>
<dbReference type="InterPro" id="IPR026579">
    <property type="entry name" value="FtsQ"/>
</dbReference>
<evidence type="ECO:0000256" key="8">
    <source>
        <dbReference type="ARBA" id="ARBA00023306"/>
    </source>
</evidence>
<evidence type="ECO:0000256" key="2">
    <source>
        <dbReference type="ARBA" id="ARBA00022475"/>
    </source>
</evidence>
<dbReference type="STRING" id="1166073.SAMN05192530_101269"/>
<dbReference type="PROSITE" id="PS51779">
    <property type="entry name" value="POTRA"/>
    <property type="match status" value="1"/>
</dbReference>
<dbReference type="RefSeq" id="WP_090667745.1">
    <property type="nucleotide sequence ID" value="NZ_FNIT01000001.1"/>
</dbReference>
<dbReference type="GO" id="GO:0043093">
    <property type="term" value="P:FtsZ-dependent cytokinesis"/>
    <property type="evidence" value="ECO:0007669"/>
    <property type="project" value="UniProtKB-UniRule"/>
</dbReference>
<name>A0A1H0CEK4_9HYPH</name>
<dbReference type="Gene3D" id="3.10.20.310">
    <property type="entry name" value="membrane protein fhac"/>
    <property type="match status" value="1"/>
</dbReference>
<evidence type="ECO:0000256" key="1">
    <source>
        <dbReference type="ARBA" id="ARBA00004370"/>
    </source>
</evidence>
<dbReference type="AlphaFoldDB" id="A0A1H0CEK4"/>
<evidence type="ECO:0000313" key="11">
    <source>
        <dbReference type="EMBL" id="SDN56201.1"/>
    </source>
</evidence>
<dbReference type="GO" id="GO:0090529">
    <property type="term" value="P:cell septum assembly"/>
    <property type="evidence" value="ECO:0007669"/>
    <property type="project" value="InterPro"/>
</dbReference>
<dbReference type="InterPro" id="IPR045335">
    <property type="entry name" value="FtsQ_C_sf"/>
</dbReference>
<evidence type="ECO:0000256" key="5">
    <source>
        <dbReference type="ARBA" id="ARBA00022692"/>
    </source>
</evidence>
<comment type="similarity">
    <text evidence="9">Belongs to the FtsQ/DivIB family. FtsQ subfamily.</text>
</comment>
<dbReference type="OrthoDB" id="9783091at2"/>
<keyword evidence="2 9" id="KW-1003">Cell membrane</keyword>
<dbReference type="InterPro" id="IPR013685">
    <property type="entry name" value="POTRA_FtsQ_type"/>
</dbReference>
<dbReference type="PANTHER" id="PTHR35851:SF1">
    <property type="entry name" value="CELL DIVISION PROTEIN FTSQ"/>
    <property type="match status" value="1"/>
</dbReference>
<organism evidence="11 12">
    <name type="scientific">Aureimonas jatrophae</name>
    <dbReference type="NCBI Taxonomy" id="1166073"/>
    <lineage>
        <taxon>Bacteria</taxon>
        <taxon>Pseudomonadati</taxon>
        <taxon>Pseudomonadota</taxon>
        <taxon>Alphaproteobacteria</taxon>
        <taxon>Hyphomicrobiales</taxon>
        <taxon>Aurantimonadaceae</taxon>
        <taxon>Aureimonas</taxon>
    </lineage>
</organism>
<evidence type="ECO:0000256" key="9">
    <source>
        <dbReference type="HAMAP-Rule" id="MF_00911"/>
    </source>
</evidence>
<keyword evidence="5 9" id="KW-0812">Transmembrane</keyword>
<comment type="subcellular location">
    <subcellularLocation>
        <location evidence="9">Cell inner membrane</location>
        <topology evidence="9">Single-pass type II membrane protein</topology>
    </subcellularLocation>
    <subcellularLocation>
        <location evidence="1">Membrane</location>
    </subcellularLocation>
    <text evidence="9">Localizes to the division septum.</text>
</comment>
<keyword evidence="4 9" id="KW-0132">Cell division</keyword>
<dbReference type="GO" id="GO:0032153">
    <property type="term" value="C:cell division site"/>
    <property type="evidence" value="ECO:0007669"/>
    <property type="project" value="UniProtKB-UniRule"/>
</dbReference>
<comment type="function">
    <text evidence="9">Essential cell division protein.</text>
</comment>
<dbReference type="InterPro" id="IPR005548">
    <property type="entry name" value="Cell_div_FtsQ/DivIB_C"/>
</dbReference>
<evidence type="ECO:0000259" key="10">
    <source>
        <dbReference type="PROSITE" id="PS51779"/>
    </source>
</evidence>
<dbReference type="PANTHER" id="PTHR35851">
    <property type="entry name" value="CELL DIVISION PROTEIN FTSQ"/>
    <property type="match status" value="1"/>
</dbReference>